<proteinExistence type="predicted"/>
<evidence type="ECO:0000313" key="3">
    <source>
        <dbReference type="EMBL" id="SMQ55604.1"/>
    </source>
</evidence>
<evidence type="ECO:0000256" key="2">
    <source>
        <dbReference type="SAM" id="SignalP"/>
    </source>
</evidence>
<organism evidence="3 4">
    <name type="scientific">Zymoseptoria tritici (strain ST99CH_3D7)</name>
    <dbReference type="NCBI Taxonomy" id="1276538"/>
    <lineage>
        <taxon>Eukaryota</taxon>
        <taxon>Fungi</taxon>
        <taxon>Dikarya</taxon>
        <taxon>Ascomycota</taxon>
        <taxon>Pezizomycotina</taxon>
        <taxon>Dothideomycetes</taxon>
        <taxon>Dothideomycetidae</taxon>
        <taxon>Mycosphaerellales</taxon>
        <taxon>Mycosphaerellaceae</taxon>
        <taxon>Zymoseptoria</taxon>
    </lineage>
</organism>
<keyword evidence="1" id="KW-0472">Membrane</keyword>
<keyword evidence="2" id="KW-0732">Signal</keyword>
<evidence type="ECO:0000256" key="1">
    <source>
        <dbReference type="SAM" id="Phobius"/>
    </source>
</evidence>
<dbReference type="STRING" id="1276538.A0A1X7S7D7"/>
<keyword evidence="1" id="KW-1133">Transmembrane helix</keyword>
<feature type="transmembrane region" description="Helical" evidence="1">
    <location>
        <begin position="184"/>
        <end position="201"/>
    </location>
</feature>
<name>A0A1X7S7D7_ZYMT9</name>
<gene>
    <name evidence="3" type="ORF">ZT3D7_G10759</name>
</gene>
<dbReference type="Proteomes" id="UP000215127">
    <property type="component" value="Chromosome 12"/>
</dbReference>
<dbReference type="EMBL" id="LT853703">
    <property type="protein sequence ID" value="SMQ55604.1"/>
    <property type="molecule type" value="Genomic_DNA"/>
</dbReference>
<feature type="signal peptide" evidence="2">
    <location>
        <begin position="1"/>
        <end position="25"/>
    </location>
</feature>
<accession>A0A1X7S7D7</accession>
<protein>
    <submittedName>
        <fullName evidence="3">Uncharacterized protein</fullName>
    </submittedName>
</protein>
<keyword evidence="4" id="KW-1185">Reference proteome</keyword>
<feature type="chain" id="PRO_5011987687" evidence="2">
    <location>
        <begin position="26"/>
        <end position="202"/>
    </location>
</feature>
<keyword evidence="1" id="KW-0812">Transmembrane</keyword>
<evidence type="ECO:0000313" key="4">
    <source>
        <dbReference type="Proteomes" id="UP000215127"/>
    </source>
</evidence>
<reference evidence="3 4" key="1">
    <citation type="submission" date="2016-06" db="EMBL/GenBank/DDBJ databases">
        <authorList>
            <person name="Kjaerup R.B."/>
            <person name="Dalgaard T.S."/>
            <person name="Juul-Madsen H.R."/>
        </authorList>
    </citation>
    <scope>NUCLEOTIDE SEQUENCE [LARGE SCALE GENOMIC DNA]</scope>
</reference>
<dbReference type="AlphaFoldDB" id="A0A1X7S7D7"/>
<sequence length="202" mass="21056">MLSITSTTRSAAITALSALIGHAFAQTTPSPDIAQLFIQNIDPNAGWAASIQNACNGSTTYVISCTSAPINNECSPRTATITEGTDFYIATTPAIYSETSATITQSCALDKAALSASCVAEIAAGGYGNDIRSTVSYNLTGGDYYQYDVKVTKGAERTAGGGACVKESGASQRHRKIEGTRSRVMVWVCTMLVSGLVTLSMP</sequence>